<protein>
    <submittedName>
        <fullName evidence="1">Uncharacterized protein</fullName>
    </submittedName>
</protein>
<dbReference type="KEGG" id="vg:16194169"/>
<dbReference type="GeneID" id="16194169"/>
<name>R4TLG1_9CAUD</name>
<proteinExistence type="predicted"/>
<dbReference type="RefSeq" id="YP_008059405.1">
    <property type="nucleotide sequence ID" value="NC_021328.1"/>
</dbReference>
<reference evidence="1 2" key="1">
    <citation type="submission" date="2012-12" db="EMBL/GenBank/DDBJ databases">
        <authorList>
            <person name="Sencilo A."/>
            <person name="Jacobs-Sera D."/>
            <person name="Russell D.A."/>
            <person name="Ko C."/>
            <person name="Atanasova N."/>
            <person name="Osterlund E."/>
            <person name="Oksanen H.M."/>
            <person name="Bamford D.H."/>
            <person name="Hatfull G.F."/>
            <person name="Roine E."/>
            <person name="Hendrix R.W."/>
        </authorList>
    </citation>
    <scope>NUCLEOTIDE SEQUENCE [LARGE SCALE GENOMIC DNA]</scope>
</reference>
<gene>
    <name evidence="1" type="primary">230</name>
    <name evidence="1" type="ORF">HGTV1_230</name>
</gene>
<accession>R4TLG1</accession>
<sequence>MVVKLVFVLLLLVVVLALAIAAAYRYFDNQAERKHEKEMQELENTEKLFERDDL</sequence>
<keyword evidence="2" id="KW-1185">Reference proteome</keyword>
<dbReference type="Proteomes" id="UP000202786">
    <property type="component" value="Segment"/>
</dbReference>
<evidence type="ECO:0000313" key="1">
    <source>
        <dbReference type="EMBL" id="AGM11527.1"/>
    </source>
</evidence>
<dbReference type="EMBL" id="KC292026">
    <property type="protein sequence ID" value="AGM11527.1"/>
    <property type="molecule type" value="Genomic_DNA"/>
</dbReference>
<evidence type="ECO:0000313" key="2">
    <source>
        <dbReference type="Proteomes" id="UP000202786"/>
    </source>
</evidence>
<organism evidence="1 2">
    <name type="scientific">Halogranum tailed virus 1</name>
    <dbReference type="NCBI Taxonomy" id="1273749"/>
    <lineage>
        <taxon>Viruses</taxon>
        <taxon>Duplodnaviria</taxon>
        <taxon>Heunggongvirae</taxon>
        <taxon>Uroviricota</taxon>
        <taxon>Caudoviricetes</taxon>
        <taxon>Thumleimavirales</taxon>
        <taxon>Halomagnusviridae</taxon>
        <taxon>Hagravirus</taxon>
        <taxon>Hagravirus capitaneum</taxon>
        <taxon>Hagravirus HGTV1</taxon>
    </lineage>
</organism>